<evidence type="ECO:0000313" key="1">
    <source>
        <dbReference type="EMBL" id="ETO10879.1"/>
    </source>
</evidence>
<reference evidence="1 2" key="1">
    <citation type="journal article" date="2013" name="Curr. Biol.">
        <title>The Genome of the Foraminiferan Reticulomyxa filosa.</title>
        <authorList>
            <person name="Glockner G."/>
            <person name="Hulsmann N."/>
            <person name="Schleicher M."/>
            <person name="Noegel A.A."/>
            <person name="Eichinger L."/>
            <person name="Gallinger C."/>
            <person name="Pawlowski J."/>
            <person name="Sierra R."/>
            <person name="Euteneuer U."/>
            <person name="Pillet L."/>
            <person name="Moustafa A."/>
            <person name="Platzer M."/>
            <person name="Groth M."/>
            <person name="Szafranski K."/>
            <person name="Schliwa M."/>
        </authorList>
    </citation>
    <scope>NUCLEOTIDE SEQUENCE [LARGE SCALE GENOMIC DNA]</scope>
</reference>
<dbReference type="Proteomes" id="UP000023152">
    <property type="component" value="Unassembled WGS sequence"/>
</dbReference>
<accession>X6MAL6</accession>
<dbReference type="EMBL" id="ASPP01023029">
    <property type="protein sequence ID" value="ETO10879.1"/>
    <property type="molecule type" value="Genomic_DNA"/>
</dbReference>
<comment type="caution">
    <text evidence="1">The sequence shown here is derived from an EMBL/GenBank/DDBJ whole genome shotgun (WGS) entry which is preliminary data.</text>
</comment>
<name>X6MAL6_RETFI</name>
<proteinExistence type="predicted"/>
<dbReference type="AlphaFoldDB" id="X6MAL6"/>
<organism evidence="1 2">
    <name type="scientific">Reticulomyxa filosa</name>
    <dbReference type="NCBI Taxonomy" id="46433"/>
    <lineage>
        <taxon>Eukaryota</taxon>
        <taxon>Sar</taxon>
        <taxon>Rhizaria</taxon>
        <taxon>Retaria</taxon>
        <taxon>Foraminifera</taxon>
        <taxon>Monothalamids</taxon>
        <taxon>Reticulomyxidae</taxon>
        <taxon>Reticulomyxa</taxon>
    </lineage>
</organism>
<sequence>MKKIREIICLMEYKFFPILSHHQSNGSIGKTHDEDSKIEAKTNEDKQAELANGEGGEGSSVSLMSIKGVRVLTQDEKQEVTRFLQNIEPILNDNMSESLNLTCMKLAFLILMQDYKQALNIATPLIKVFFFKKKKGGKRFFFKKKIICLLLCCNQLILKHDPDNEDLRIYTKYNIKLLLNHWIKILHIKFGWVNEFDNIVINYVSSFILSFFKNINQNNQMFI</sequence>
<gene>
    <name evidence="1" type="ORF">RFI_26498</name>
</gene>
<keyword evidence="2" id="KW-1185">Reference proteome</keyword>
<evidence type="ECO:0000313" key="2">
    <source>
        <dbReference type="Proteomes" id="UP000023152"/>
    </source>
</evidence>
<protein>
    <submittedName>
        <fullName evidence="1">Uncharacterized protein</fullName>
    </submittedName>
</protein>